<sequence length="46" mass="5469">NFILYIVLSSNTLNSEDVSIYYQYRYEFSIAKVLLIHPLENMLNQV</sequence>
<keyword evidence="2" id="KW-1185">Reference proteome</keyword>
<dbReference type="Proteomes" id="UP000789920">
    <property type="component" value="Unassembled WGS sequence"/>
</dbReference>
<evidence type="ECO:0000313" key="1">
    <source>
        <dbReference type="EMBL" id="CAG8688059.1"/>
    </source>
</evidence>
<proteinExistence type="predicted"/>
<gene>
    <name evidence="1" type="ORF">RPERSI_LOCUS9397</name>
</gene>
<protein>
    <submittedName>
        <fullName evidence="1">1380_t:CDS:1</fullName>
    </submittedName>
</protein>
<name>A0ACA9P8V2_9GLOM</name>
<accession>A0ACA9P8V2</accession>
<organism evidence="1 2">
    <name type="scientific">Racocetra persica</name>
    <dbReference type="NCBI Taxonomy" id="160502"/>
    <lineage>
        <taxon>Eukaryota</taxon>
        <taxon>Fungi</taxon>
        <taxon>Fungi incertae sedis</taxon>
        <taxon>Mucoromycota</taxon>
        <taxon>Glomeromycotina</taxon>
        <taxon>Glomeromycetes</taxon>
        <taxon>Diversisporales</taxon>
        <taxon>Gigasporaceae</taxon>
        <taxon>Racocetra</taxon>
    </lineage>
</organism>
<feature type="non-terminal residue" evidence="1">
    <location>
        <position position="1"/>
    </location>
</feature>
<reference evidence="1" key="1">
    <citation type="submission" date="2021-06" db="EMBL/GenBank/DDBJ databases">
        <authorList>
            <person name="Kallberg Y."/>
            <person name="Tangrot J."/>
            <person name="Rosling A."/>
        </authorList>
    </citation>
    <scope>NUCLEOTIDE SEQUENCE</scope>
    <source>
        <strain evidence="1">MA461A</strain>
    </source>
</reference>
<comment type="caution">
    <text evidence="1">The sequence shown here is derived from an EMBL/GenBank/DDBJ whole genome shotgun (WGS) entry which is preliminary data.</text>
</comment>
<evidence type="ECO:0000313" key="2">
    <source>
        <dbReference type="Proteomes" id="UP000789920"/>
    </source>
</evidence>
<dbReference type="EMBL" id="CAJVQC010017774">
    <property type="protein sequence ID" value="CAG8688059.1"/>
    <property type="molecule type" value="Genomic_DNA"/>
</dbReference>